<evidence type="ECO:0000313" key="10">
    <source>
        <dbReference type="EMBL" id="NCD71493.1"/>
    </source>
</evidence>
<dbReference type="InterPro" id="IPR009056">
    <property type="entry name" value="Cyt_c-like_dom"/>
</dbReference>
<protein>
    <submittedName>
        <fullName evidence="10">PQQ-binding-like beta-propeller repeat protein</fullName>
    </submittedName>
</protein>
<dbReference type="Proteomes" id="UP000638732">
    <property type="component" value="Unassembled WGS sequence"/>
</dbReference>
<dbReference type="CDD" id="cd10280">
    <property type="entry name" value="PQQ_mGDH"/>
    <property type="match status" value="1"/>
</dbReference>
<dbReference type="InterPro" id="IPR002372">
    <property type="entry name" value="PQQ_rpt_dom"/>
</dbReference>
<dbReference type="GO" id="GO:0009055">
    <property type="term" value="F:electron transfer activity"/>
    <property type="evidence" value="ECO:0007669"/>
    <property type="project" value="InterPro"/>
</dbReference>
<name>A0A965ZI24_9SPHI</name>
<dbReference type="SUPFAM" id="SSF46626">
    <property type="entry name" value="Cytochrome c"/>
    <property type="match status" value="1"/>
</dbReference>
<evidence type="ECO:0000256" key="8">
    <source>
        <dbReference type="PROSITE-ProRule" id="PRU00433"/>
    </source>
</evidence>
<feature type="domain" description="Cytochrome c" evidence="9">
    <location>
        <begin position="488"/>
        <end position="563"/>
    </location>
</feature>
<evidence type="ECO:0000256" key="4">
    <source>
        <dbReference type="ARBA" id="ARBA00022723"/>
    </source>
</evidence>
<organism evidence="10 11">
    <name type="scientific">Mucilaginibacter agri</name>
    <dbReference type="NCBI Taxonomy" id="2695265"/>
    <lineage>
        <taxon>Bacteria</taxon>
        <taxon>Pseudomonadati</taxon>
        <taxon>Bacteroidota</taxon>
        <taxon>Sphingobacteriia</taxon>
        <taxon>Sphingobacteriales</taxon>
        <taxon>Sphingobacteriaceae</taxon>
        <taxon>Mucilaginibacter</taxon>
    </lineage>
</organism>
<evidence type="ECO:0000256" key="7">
    <source>
        <dbReference type="ARBA" id="ARBA00023004"/>
    </source>
</evidence>
<dbReference type="Pfam" id="PF01011">
    <property type="entry name" value="PQQ"/>
    <property type="match status" value="2"/>
</dbReference>
<dbReference type="InterPro" id="IPR036909">
    <property type="entry name" value="Cyt_c-like_dom_sf"/>
</dbReference>
<comment type="similarity">
    <text evidence="2">Belongs to the bacterial PQQ dehydrogenase family.</text>
</comment>
<keyword evidence="5" id="KW-0732">Signal</keyword>
<comment type="cofactor">
    <cofactor evidence="1">
        <name>pyrroloquinoline quinone</name>
        <dbReference type="ChEBI" id="CHEBI:58442"/>
    </cofactor>
</comment>
<keyword evidence="11" id="KW-1185">Reference proteome</keyword>
<dbReference type="InterPro" id="IPR011047">
    <property type="entry name" value="Quinoprotein_ADH-like_sf"/>
</dbReference>
<dbReference type="Gene3D" id="1.10.760.10">
    <property type="entry name" value="Cytochrome c-like domain"/>
    <property type="match status" value="1"/>
</dbReference>
<reference evidence="10" key="1">
    <citation type="submission" date="2020-01" db="EMBL/GenBank/DDBJ databases">
        <authorList>
            <person name="Seo Y.L."/>
        </authorList>
    </citation>
    <scope>NUCLEOTIDE SEQUENCE</scope>
    <source>
        <strain evidence="10">R11</strain>
    </source>
</reference>
<evidence type="ECO:0000256" key="3">
    <source>
        <dbReference type="ARBA" id="ARBA00022617"/>
    </source>
</evidence>
<dbReference type="InterPro" id="IPR018391">
    <property type="entry name" value="PQQ_b-propeller_rpt"/>
</dbReference>
<dbReference type="PANTHER" id="PTHR32303">
    <property type="entry name" value="QUINOPROTEIN ALCOHOL DEHYDROGENASE (CYTOCHROME C)"/>
    <property type="match status" value="1"/>
</dbReference>
<dbReference type="SUPFAM" id="SSF50998">
    <property type="entry name" value="Quinoprotein alcohol dehydrogenase-like"/>
    <property type="match status" value="1"/>
</dbReference>
<dbReference type="Gene3D" id="2.140.10.10">
    <property type="entry name" value="Quinoprotein alcohol dehydrogenase-like superfamily"/>
    <property type="match status" value="2"/>
</dbReference>
<dbReference type="RefSeq" id="WP_166587444.1">
    <property type="nucleotide sequence ID" value="NZ_WWEO01000044.1"/>
</dbReference>
<dbReference type="GO" id="GO:0008876">
    <property type="term" value="F:quinoprotein glucose dehydrogenase activity"/>
    <property type="evidence" value="ECO:0007669"/>
    <property type="project" value="TreeGrafter"/>
</dbReference>
<dbReference type="PANTHER" id="PTHR32303:SF4">
    <property type="entry name" value="QUINOPROTEIN GLUCOSE DEHYDROGENASE"/>
    <property type="match status" value="1"/>
</dbReference>
<dbReference type="GO" id="GO:0020037">
    <property type="term" value="F:heme binding"/>
    <property type="evidence" value="ECO:0007669"/>
    <property type="project" value="InterPro"/>
</dbReference>
<dbReference type="AlphaFoldDB" id="A0A965ZI24"/>
<dbReference type="GO" id="GO:0046872">
    <property type="term" value="F:metal ion binding"/>
    <property type="evidence" value="ECO:0007669"/>
    <property type="project" value="UniProtKB-KW"/>
</dbReference>
<dbReference type="InterPro" id="IPR017511">
    <property type="entry name" value="PQQ_mDH"/>
</dbReference>
<dbReference type="EMBL" id="WWEO01000044">
    <property type="protein sequence ID" value="NCD71493.1"/>
    <property type="molecule type" value="Genomic_DNA"/>
</dbReference>
<keyword evidence="4 8" id="KW-0479">Metal-binding</keyword>
<keyword evidence="6" id="KW-0560">Oxidoreductase</keyword>
<dbReference type="PROSITE" id="PS51007">
    <property type="entry name" value="CYTC"/>
    <property type="match status" value="1"/>
</dbReference>
<reference evidence="10" key="2">
    <citation type="submission" date="2020-10" db="EMBL/GenBank/DDBJ databases">
        <title>Mucilaginibacter sp. nov., isolated from soil.</title>
        <authorList>
            <person name="Jeon C.O."/>
        </authorList>
    </citation>
    <scope>NUCLEOTIDE SEQUENCE</scope>
    <source>
        <strain evidence="10">R11</strain>
    </source>
</reference>
<dbReference type="SMART" id="SM00564">
    <property type="entry name" value="PQQ"/>
    <property type="match status" value="6"/>
</dbReference>
<gene>
    <name evidence="10" type="ORF">GSY63_19150</name>
</gene>
<dbReference type="Pfam" id="PF13442">
    <property type="entry name" value="Cytochrome_CBB3"/>
    <property type="match status" value="1"/>
</dbReference>
<dbReference type="GO" id="GO:0048038">
    <property type="term" value="F:quinone binding"/>
    <property type="evidence" value="ECO:0007669"/>
    <property type="project" value="InterPro"/>
</dbReference>
<evidence type="ECO:0000256" key="6">
    <source>
        <dbReference type="ARBA" id="ARBA00023002"/>
    </source>
</evidence>
<evidence type="ECO:0000256" key="1">
    <source>
        <dbReference type="ARBA" id="ARBA00001931"/>
    </source>
</evidence>
<keyword evidence="7 8" id="KW-0408">Iron</keyword>
<proteinExistence type="inferred from homology"/>
<evidence type="ECO:0000256" key="5">
    <source>
        <dbReference type="ARBA" id="ARBA00022729"/>
    </source>
</evidence>
<evidence type="ECO:0000256" key="2">
    <source>
        <dbReference type="ARBA" id="ARBA00008156"/>
    </source>
</evidence>
<evidence type="ECO:0000313" key="11">
    <source>
        <dbReference type="Proteomes" id="UP000638732"/>
    </source>
</evidence>
<keyword evidence="3 8" id="KW-0349">Heme</keyword>
<evidence type="ECO:0000259" key="9">
    <source>
        <dbReference type="PROSITE" id="PS51007"/>
    </source>
</evidence>
<accession>A0A965ZI24</accession>
<dbReference type="GO" id="GO:0016020">
    <property type="term" value="C:membrane"/>
    <property type="evidence" value="ECO:0007669"/>
    <property type="project" value="InterPro"/>
</dbReference>
<dbReference type="PROSITE" id="PS51257">
    <property type="entry name" value="PROKAR_LIPOPROTEIN"/>
    <property type="match status" value="1"/>
</dbReference>
<sequence>MIINTKTKLIGVIAGLLLSACNSQSDLNTNEWRVYGGNKQSTRYSSLKQIDTSNVKQLQVAWIHHTNDADTTSHSQIQCNPIIVDGILYATTPHLKLVALDATTGDQKWVFDPDQKDINSTTSIRFILNNSRGVTYWEDGDDKRIIFCAGSYIYAINAKNGQLIKSFGDGGRVDMHDHLDRVMKEAYITATTPGIIYKDLYIVGSRVNETSDAAPGHIRAYDVRTGQFKWIFHTIPHPGEKGYETWEDPNAWKRIGAANSWSGLSLDEKRGLLFAPTGSAAFDFYGGKRKGTGLYANSLLALDAGTGKLVWHYQVIHHDVWDKDLPTAPSLVTINKDGKKIDAVAQPTKHGFVFVLDRETGKPLFPVDEKLVDTHTELVGEKLWPTQPIPRLPEPFVRQTLSDKDINPYLPVQSRADVLAQLHGYRYGSMFIPPGKQPSVIFPGFDGGAEWGGPAVDPTTGWMYINANEMAWILTMINAPKQPAGTEDFGQAGQRLFAQNCMGCHGQDRKGSGNYPSLINIEKKYHDQDILNLIATGRRMMPSFKQLSLQERQAIVSFITNNTANKSKKFTPVNAPVDSFLNLPYQMTGYKKFLSKEGLPAIAPPWGTLNAINLNTGKIAWKVPLGQDPAIKIKDVVTGTENYGGPAVTAGGLVFIAATKDSKIRAFDKQTGKLLWEATLPASGFATPSVYEVNGKQYVVIACGGGKLGTKSGDAYVAFALPGK</sequence>
<comment type="caution">
    <text evidence="10">The sequence shown here is derived from an EMBL/GenBank/DDBJ whole genome shotgun (WGS) entry which is preliminary data.</text>
</comment>